<dbReference type="Pfam" id="PF01841">
    <property type="entry name" value="Transglut_core"/>
    <property type="match status" value="1"/>
</dbReference>
<dbReference type="AlphaFoldDB" id="A0A0P1H0C5"/>
<dbReference type="RefSeq" id="WP_058249368.1">
    <property type="nucleotide sequence ID" value="NZ_CYSE01000014.1"/>
</dbReference>
<dbReference type="STRING" id="441103.TRN7648_04016"/>
<organism evidence="2 3">
    <name type="scientific">Tropicibacter naphthalenivorans</name>
    <dbReference type="NCBI Taxonomy" id="441103"/>
    <lineage>
        <taxon>Bacteria</taxon>
        <taxon>Pseudomonadati</taxon>
        <taxon>Pseudomonadota</taxon>
        <taxon>Alphaproteobacteria</taxon>
        <taxon>Rhodobacterales</taxon>
        <taxon>Roseobacteraceae</taxon>
        <taxon>Tropicibacter</taxon>
    </lineage>
</organism>
<evidence type="ECO:0000259" key="1">
    <source>
        <dbReference type="Pfam" id="PF01841"/>
    </source>
</evidence>
<dbReference type="SUPFAM" id="SSF54001">
    <property type="entry name" value="Cysteine proteinases"/>
    <property type="match status" value="1"/>
</dbReference>
<gene>
    <name evidence="2" type="ORF">TRN7648_04016</name>
</gene>
<dbReference type="Proteomes" id="UP000054935">
    <property type="component" value="Unassembled WGS sequence"/>
</dbReference>
<accession>A0A0P1H0C5</accession>
<protein>
    <submittedName>
        <fullName evidence="2">Transglutaminase-like superfamily protein</fullName>
    </submittedName>
</protein>
<dbReference type="PANTHER" id="PTHR33490">
    <property type="entry name" value="BLR5614 PROTEIN-RELATED"/>
    <property type="match status" value="1"/>
</dbReference>
<reference evidence="2 3" key="1">
    <citation type="submission" date="2015-09" db="EMBL/GenBank/DDBJ databases">
        <authorList>
            <consortium name="Swine Surveillance"/>
        </authorList>
    </citation>
    <scope>NUCLEOTIDE SEQUENCE [LARGE SCALE GENOMIC DNA]</scope>
    <source>
        <strain evidence="2 3">CECT 7648</strain>
    </source>
</reference>
<evidence type="ECO:0000313" key="2">
    <source>
        <dbReference type="EMBL" id="CUH82475.1"/>
    </source>
</evidence>
<dbReference type="InterPro" id="IPR038765">
    <property type="entry name" value="Papain-like_cys_pep_sf"/>
</dbReference>
<evidence type="ECO:0000313" key="3">
    <source>
        <dbReference type="Proteomes" id="UP000054935"/>
    </source>
</evidence>
<dbReference type="EMBL" id="CYSE01000014">
    <property type="protein sequence ID" value="CUH82475.1"/>
    <property type="molecule type" value="Genomic_DNA"/>
</dbReference>
<keyword evidence="3" id="KW-1185">Reference proteome</keyword>
<dbReference type="InterPro" id="IPR002931">
    <property type="entry name" value="Transglutaminase-like"/>
</dbReference>
<dbReference type="OrthoDB" id="5438043at2"/>
<dbReference type="Gene3D" id="3.10.620.30">
    <property type="match status" value="1"/>
</dbReference>
<sequence>MTDQYLSPTPLLDFEAPPIQHLVTDRGWLNLSQTDRIGAAYDFVRNEILFGYNSDDALPASRVLADGYGQCNTKGTLLMALLRALDVPCRFHGFTIDKRLQRGVVPELVYPLAPANIIHSWVEIQHEGQWLELEGFILDPPVLAALQGAFPDRNSLCAYGAGTNCLQNPDVAWRGASTYIQKTGINHDFGTFDDPDAFYENHRQLSGVKGVLYRLIVRHWMNHRVKKMRIGHVPTIPGGEANLVPVQSNFQTREAI</sequence>
<feature type="domain" description="Transglutaminase-like" evidence="1">
    <location>
        <begin position="33"/>
        <end position="133"/>
    </location>
</feature>
<proteinExistence type="predicted"/>
<name>A0A0P1H0C5_9RHOB</name>